<evidence type="ECO:0008006" key="7">
    <source>
        <dbReference type="Google" id="ProtNLM"/>
    </source>
</evidence>
<organism evidence="5 6">
    <name type="scientific">Aphidius gifuensis</name>
    <name type="common">Parasitoid wasp</name>
    <dbReference type="NCBI Taxonomy" id="684658"/>
    <lineage>
        <taxon>Eukaryota</taxon>
        <taxon>Metazoa</taxon>
        <taxon>Ecdysozoa</taxon>
        <taxon>Arthropoda</taxon>
        <taxon>Hexapoda</taxon>
        <taxon>Insecta</taxon>
        <taxon>Pterygota</taxon>
        <taxon>Neoptera</taxon>
        <taxon>Endopterygota</taxon>
        <taxon>Hymenoptera</taxon>
        <taxon>Apocrita</taxon>
        <taxon>Ichneumonoidea</taxon>
        <taxon>Braconidae</taxon>
        <taxon>Aphidiinae</taxon>
        <taxon>Aphidius</taxon>
    </lineage>
</organism>
<dbReference type="AlphaFoldDB" id="A0A835CR15"/>
<accession>A0A835CR15</accession>
<dbReference type="PANTHER" id="PTHR11008">
    <property type="entry name" value="PROTEIN TAKEOUT-LIKE PROTEIN"/>
    <property type="match status" value="1"/>
</dbReference>
<evidence type="ECO:0000256" key="2">
    <source>
        <dbReference type="ARBA" id="ARBA00023108"/>
    </source>
</evidence>
<feature type="signal peptide" evidence="4">
    <location>
        <begin position="1"/>
        <end position="17"/>
    </location>
</feature>
<evidence type="ECO:0000256" key="3">
    <source>
        <dbReference type="ARBA" id="ARBA00060902"/>
    </source>
</evidence>
<dbReference type="InterPro" id="IPR038606">
    <property type="entry name" value="To_sf"/>
</dbReference>
<comment type="similarity">
    <text evidence="3">Belongs to the TO family.</text>
</comment>
<dbReference type="EMBL" id="JACMRX010000004">
    <property type="protein sequence ID" value="KAF7990783.1"/>
    <property type="molecule type" value="Genomic_DNA"/>
</dbReference>
<name>A0A835CR15_APHGI</name>
<dbReference type="PANTHER" id="PTHR11008:SF14">
    <property type="entry name" value="CIRCADIAN CLOCK-CONTROLLED PROTEIN-LIKE PROTEIN"/>
    <property type="match status" value="1"/>
</dbReference>
<evidence type="ECO:0000256" key="4">
    <source>
        <dbReference type="SAM" id="SignalP"/>
    </source>
</evidence>
<dbReference type="OrthoDB" id="8185598at2759"/>
<dbReference type="Gene3D" id="3.15.10.30">
    <property type="entry name" value="Haemolymph juvenile hormone binding protein"/>
    <property type="match status" value="1"/>
</dbReference>
<gene>
    <name evidence="5" type="ORF">HCN44_000588</name>
</gene>
<comment type="caution">
    <text evidence="5">The sequence shown here is derived from an EMBL/GenBank/DDBJ whole genome shotgun (WGS) entry which is preliminary data.</text>
</comment>
<dbReference type="Proteomes" id="UP000639338">
    <property type="component" value="Unassembled WGS sequence"/>
</dbReference>
<dbReference type="FunFam" id="3.15.10.30:FF:000001">
    <property type="entry name" value="Takeout-like protein 1"/>
    <property type="match status" value="1"/>
</dbReference>
<dbReference type="GO" id="GO:0005615">
    <property type="term" value="C:extracellular space"/>
    <property type="evidence" value="ECO:0007669"/>
    <property type="project" value="TreeGrafter"/>
</dbReference>
<evidence type="ECO:0000256" key="1">
    <source>
        <dbReference type="ARBA" id="ARBA00022729"/>
    </source>
</evidence>
<reference evidence="5 6" key="1">
    <citation type="submission" date="2020-08" db="EMBL/GenBank/DDBJ databases">
        <title>Aphidius gifuensis genome sequencing and assembly.</title>
        <authorList>
            <person name="Du Z."/>
        </authorList>
    </citation>
    <scope>NUCLEOTIDE SEQUENCE [LARGE SCALE GENOMIC DNA]</scope>
    <source>
        <strain evidence="5">YNYX2018</strain>
        <tissue evidence="5">Adults</tissue>
    </source>
</reference>
<protein>
    <recommendedName>
        <fullName evidence="7">Odorant-binding protein</fullName>
    </recommendedName>
</protein>
<proteinExistence type="inferred from homology"/>
<keyword evidence="2" id="KW-0090">Biological rhythms</keyword>
<dbReference type="SMART" id="SM00700">
    <property type="entry name" value="JHBP"/>
    <property type="match status" value="1"/>
</dbReference>
<dbReference type="InterPro" id="IPR010562">
    <property type="entry name" value="Haemolymph_juvenile_hormone-bd"/>
</dbReference>
<dbReference type="Pfam" id="PF06585">
    <property type="entry name" value="JHBP"/>
    <property type="match status" value="1"/>
</dbReference>
<dbReference type="GO" id="GO:0007623">
    <property type="term" value="P:circadian rhythm"/>
    <property type="evidence" value="ECO:0007669"/>
    <property type="project" value="UniProtKB-ARBA"/>
</dbReference>
<feature type="chain" id="PRO_5032440164" description="Odorant-binding protein" evidence="4">
    <location>
        <begin position="18"/>
        <end position="245"/>
    </location>
</feature>
<evidence type="ECO:0000313" key="5">
    <source>
        <dbReference type="EMBL" id="KAF7990783.1"/>
    </source>
</evidence>
<evidence type="ECO:0000313" key="6">
    <source>
        <dbReference type="Proteomes" id="UP000639338"/>
    </source>
</evidence>
<sequence length="245" mass="27466">MNWLLFFSSFIFVTVVAVELPEYLHVCSRNDPNIDSCIKDSVEHLKPYLVKGVPEFNIPSLEPLILDEVVATEGTAGIKLTARDVHAYGASNFIVLNIKSHMDTLDFDVDIQLPHLYIDAQYEIDGRVLLLPITGTGRLTGNFTECTGFVNFKAEIQKKSDGQDYFMVKEFTLKITINKGSLNLDNLFNGDKVIGDVVNNAINANFDAFLKELLPMIDAALAKKFYEIGNSVVEQFTYDQLFPVN</sequence>
<keyword evidence="6" id="KW-1185">Reference proteome</keyword>
<keyword evidence="1 4" id="KW-0732">Signal</keyword>